<reference evidence="1 2" key="1">
    <citation type="submission" date="2021-04" db="EMBL/GenBank/DDBJ databases">
        <authorList>
            <person name="Shkoporov A.N."/>
            <person name="Stockdale S.R."/>
            <person name="Guerin E."/>
            <person name="Ross R.P."/>
            <person name="Hill C."/>
        </authorList>
    </citation>
    <scope>NUCLEOTIDE SEQUENCE [LARGE SCALE GENOMIC DNA]</scope>
    <source>
        <strain evidence="2">cr36_1</strain>
    </source>
</reference>
<sequence>MIKKKIKFGKSEKSYKLVAFTLNVLESTSVKLVRMEERRRIPSYAEIKRV</sequence>
<evidence type="ECO:0000313" key="1">
    <source>
        <dbReference type="EMBL" id="QWM89522.1"/>
    </source>
</evidence>
<accession>A0AAE7RVE8</accession>
<organism evidence="1 2">
    <name type="scientific">uncultured phage cr36_1</name>
    <dbReference type="NCBI Taxonomy" id="2986397"/>
    <lineage>
        <taxon>Viruses</taxon>
        <taxon>Duplodnaviria</taxon>
        <taxon>Heunggongvirae</taxon>
        <taxon>Uroviricota</taxon>
        <taxon>Caudoviricetes</taxon>
        <taxon>Crassvirales</taxon>
        <taxon>Intestiviridae</taxon>
        <taxon>Churivirinae</taxon>
        <taxon>Jahgtovirus</taxon>
        <taxon>Jahgtovirus gastrointestinalis</taxon>
    </lineage>
</organism>
<evidence type="ECO:0000313" key="2">
    <source>
        <dbReference type="Proteomes" id="UP000827426"/>
    </source>
</evidence>
<dbReference type="KEGG" id="vg:75690981"/>
<proteinExistence type="predicted"/>
<keyword evidence="2" id="KW-1185">Reference proteome</keyword>
<name>A0AAE7RVE8_9CAUD</name>
<dbReference type="Proteomes" id="UP000827426">
    <property type="component" value="Segment"/>
</dbReference>
<dbReference type="GeneID" id="75690981"/>
<dbReference type="RefSeq" id="YP_010359094.1">
    <property type="nucleotide sequence ID" value="NC_062769.1"/>
</dbReference>
<gene>
    <name evidence="1" type="primary">gp_16206</name>
</gene>
<protein>
    <submittedName>
        <fullName evidence="1">Uncharacterized protein</fullName>
    </submittedName>
</protein>
<dbReference type="EMBL" id="MZ130479">
    <property type="protein sequence ID" value="QWM89522.1"/>
    <property type="molecule type" value="Genomic_DNA"/>
</dbReference>